<dbReference type="RefSeq" id="WP_139116798.1">
    <property type="nucleotide sequence ID" value="NZ_JAVDUG010000002.1"/>
</dbReference>
<name>A0ABU1QDA6_9BACL</name>
<organism evidence="1 2">
    <name type="scientific">Paenibacillus peoriae</name>
    <dbReference type="NCBI Taxonomy" id="59893"/>
    <lineage>
        <taxon>Bacteria</taxon>
        <taxon>Bacillati</taxon>
        <taxon>Bacillota</taxon>
        <taxon>Bacilli</taxon>
        <taxon>Bacillales</taxon>
        <taxon>Paenibacillaceae</taxon>
        <taxon>Paenibacillus</taxon>
    </lineage>
</organism>
<dbReference type="EMBL" id="JAVDUG010000002">
    <property type="protein sequence ID" value="MDR6777613.1"/>
    <property type="molecule type" value="Genomic_DNA"/>
</dbReference>
<protein>
    <recommendedName>
        <fullName evidence="3">Tail fiber protein</fullName>
    </recommendedName>
</protein>
<dbReference type="Pfam" id="PF03406">
    <property type="entry name" value="Phage_fiber_2"/>
    <property type="match status" value="1"/>
</dbReference>
<proteinExistence type="predicted"/>
<accession>A0ABU1QDA6</accession>
<evidence type="ECO:0008006" key="3">
    <source>
        <dbReference type="Google" id="ProtNLM"/>
    </source>
</evidence>
<reference evidence="1 2" key="1">
    <citation type="submission" date="2023-07" db="EMBL/GenBank/DDBJ databases">
        <title>Sorghum-associated microbial communities from plants grown in Nebraska, USA.</title>
        <authorList>
            <person name="Schachtman D."/>
        </authorList>
    </citation>
    <scope>NUCLEOTIDE SEQUENCE [LARGE SCALE GENOMIC DNA]</scope>
    <source>
        <strain evidence="1 2">BE143</strain>
    </source>
</reference>
<evidence type="ECO:0000313" key="1">
    <source>
        <dbReference type="EMBL" id="MDR6777613.1"/>
    </source>
</evidence>
<dbReference type="InterPro" id="IPR005068">
    <property type="entry name" value="Phage_lambda_Stf-r2"/>
</dbReference>
<comment type="caution">
    <text evidence="1">The sequence shown here is derived from an EMBL/GenBank/DDBJ whole genome shotgun (WGS) entry which is preliminary data.</text>
</comment>
<dbReference type="Proteomes" id="UP001266807">
    <property type="component" value="Unassembled WGS sequence"/>
</dbReference>
<keyword evidence="2" id="KW-1185">Reference proteome</keyword>
<gene>
    <name evidence="1" type="ORF">J2W98_001875</name>
</gene>
<sequence>MEEGMTLVHLYIDETGGVYKRVRTVAGVWLPWDGLASKNHTHSAFDLPSATTQARGVTILDTSVTSDAKDRASTPSATKQAYDRANEAYSLADQAFTQAVDLKNKIVGAINGKFGGASPDMNSDQIAAVITNASVKRFARGSFNGQSAGAPNYSSGATMSLSVNNMGFSPSRIFVRFKLKDNGNVLYLECFSTASVPQSDGTWALYGRFNNYISMYNLTKQPCSFTATVETSNIREYAGGSPIAYIEAHEWFAYE</sequence>
<evidence type="ECO:0000313" key="2">
    <source>
        <dbReference type="Proteomes" id="UP001266807"/>
    </source>
</evidence>